<reference evidence="2 3" key="1">
    <citation type="submission" date="2016-07" db="EMBL/GenBank/DDBJ databases">
        <title>Pervasive Adenine N6-methylation of Active Genes in Fungi.</title>
        <authorList>
            <consortium name="DOE Joint Genome Institute"/>
            <person name="Mondo S.J."/>
            <person name="Dannebaum R.O."/>
            <person name="Kuo R.C."/>
            <person name="Labutti K."/>
            <person name="Haridas S."/>
            <person name="Kuo A."/>
            <person name="Salamov A."/>
            <person name="Ahrendt S.R."/>
            <person name="Lipzen A."/>
            <person name="Sullivan W."/>
            <person name="Andreopoulos W.B."/>
            <person name="Clum A."/>
            <person name="Lindquist E."/>
            <person name="Daum C."/>
            <person name="Ramamoorthy G.K."/>
            <person name="Gryganskyi A."/>
            <person name="Culley D."/>
            <person name="Magnuson J.K."/>
            <person name="James T.Y."/>
            <person name="O'Malley M.A."/>
            <person name="Stajich J.E."/>
            <person name="Spatafora J.W."/>
            <person name="Visel A."/>
            <person name="Grigoriev I.V."/>
        </authorList>
    </citation>
    <scope>NUCLEOTIDE SEQUENCE [LARGE SCALE GENOMIC DNA]</scope>
    <source>
        <strain evidence="2 3">JEL800</strain>
    </source>
</reference>
<evidence type="ECO:0000313" key="3">
    <source>
        <dbReference type="Proteomes" id="UP000193642"/>
    </source>
</evidence>
<accession>A0A1Y2CFE6</accession>
<dbReference type="EMBL" id="MCGO01000019">
    <property type="protein sequence ID" value="ORY45617.1"/>
    <property type="molecule type" value="Genomic_DNA"/>
</dbReference>
<sequence length="536" mass="57250">MDAKRQSAGGRRQSNPLISLQRKEVDSPEKGLAVPGVEPNGFRASTSNLVSSSSSNLQSNQKTDNRASLPMTEEPETTDDQPTNLPPQTPPSNATVFPSSKGGKPMGFEDDDATWERFQKNNKPIAFPATSNSVPANMVSPAQSRSNRLPSVNVSRLASLNQGQNQVASSSQNQSSTAPSKELKKSLFADTASNSSNKADVSSGNSAKSNNSPISGSMPNDSSFFSRNKKSGLAKDWLPISSIWTQKKSLAREDVQVTLFAIADILASSNIPTSFAALKRQQAANDDSFNFRQQLTTDTSTPLRLFEIADRIACGGLIDAEADFPVIGWFLKLVAACPNMCMDEVELDEPTSQTVGNKSTEEPGLNRIVGSGANEASKLKIEADDILAVTFAKVEVDAAKASAVHEGSNTLKGDVTISIIEDAIEQALAGAGSSVAASSPPPTEVGSFAVRSTISKIIIKISSETNISAAGFNGQYRLHIKDEYDGLYVIPASPTMTINEIKQEALRRYGIVDFINRHDIFGVDSYNSSVVSFSLN</sequence>
<feature type="region of interest" description="Disordered" evidence="1">
    <location>
        <begin position="160"/>
        <end position="223"/>
    </location>
</feature>
<feature type="compositionally biased region" description="Polar residues" evidence="1">
    <location>
        <begin position="129"/>
        <end position="148"/>
    </location>
</feature>
<dbReference type="AlphaFoldDB" id="A0A1Y2CFE6"/>
<keyword evidence="3" id="KW-1185">Reference proteome</keyword>
<evidence type="ECO:0000313" key="2">
    <source>
        <dbReference type="EMBL" id="ORY45617.1"/>
    </source>
</evidence>
<comment type="caution">
    <text evidence="2">The sequence shown here is derived from an EMBL/GenBank/DDBJ whole genome shotgun (WGS) entry which is preliminary data.</text>
</comment>
<dbReference type="Proteomes" id="UP000193642">
    <property type="component" value="Unassembled WGS sequence"/>
</dbReference>
<feature type="compositionally biased region" description="Polar residues" evidence="1">
    <location>
        <begin position="191"/>
        <end position="223"/>
    </location>
</feature>
<proteinExistence type="predicted"/>
<evidence type="ECO:0000256" key="1">
    <source>
        <dbReference type="SAM" id="MobiDB-lite"/>
    </source>
</evidence>
<organism evidence="2 3">
    <name type="scientific">Rhizoclosmatium globosum</name>
    <dbReference type="NCBI Taxonomy" id="329046"/>
    <lineage>
        <taxon>Eukaryota</taxon>
        <taxon>Fungi</taxon>
        <taxon>Fungi incertae sedis</taxon>
        <taxon>Chytridiomycota</taxon>
        <taxon>Chytridiomycota incertae sedis</taxon>
        <taxon>Chytridiomycetes</taxon>
        <taxon>Chytridiales</taxon>
        <taxon>Chytriomycetaceae</taxon>
        <taxon>Rhizoclosmatium</taxon>
    </lineage>
</organism>
<dbReference type="OrthoDB" id="2157101at2759"/>
<gene>
    <name evidence="2" type="ORF">BCR33DRAFT_737349</name>
</gene>
<name>A0A1Y2CFE6_9FUNG</name>
<feature type="compositionally biased region" description="Low complexity" evidence="1">
    <location>
        <begin position="161"/>
        <end position="176"/>
    </location>
</feature>
<protein>
    <submittedName>
        <fullName evidence="2">Uncharacterized protein</fullName>
    </submittedName>
</protein>
<feature type="region of interest" description="Disordered" evidence="1">
    <location>
        <begin position="1"/>
        <end position="148"/>
    </location>
</feature>
<feature type="compositionally biased region" description="Low complexity" evidence="1">
    <location>
        <begin position="45"/>
        <end position="61"/>
    </location>
</feature>